<keyword evidence="2" id="KW-1185">Reference proteome</keyword>
<comment type="caution">
    <text evidence="1">The sequence shown here is derived from an EMBL/GenBank/DDBJ whole genome shotgun (WGS) entry which is preliminary data.</text>
</comment>
<evidence type="ECO:0000313" key="2">
    <source>
        <dbReference type="Proteomes" id="UP000024635"/>
    </source>
</evidence>
<dbReference type="AlphaFoldDB" id="A0A016WPB4"/>
<name>A0A016WPB4_9BILA</name>
<sequence length="90" mass="10436">MCCCSTSHVLASSEDVIFSSPHVSYRVRRGLERSHFSMLSRSDTNEKQKYAWDAWLRRRFGAGARWASRSRGGFLSPRRVRTRPHPTHLT</sequence>
<protein>
    <submittedName>
        <fullName evidence="1">Uncharacterized protein</fullName>
    </submittedName>
</protein>
<accession>A0A016WPB4</accession>
<evidence type="ECO:0000313" key="1">
    <source>
        <dbReference type="EMBL" id="EYC41441.1"/>
    </source>
</evidence>
<organism evidence="1 2">
    <name type="scientific">Ancylostoma ceylanicum</name>
    <dbReference type="NCBI Taxonomy" id="53326"/>
    <lineage>
        <taxon>Eukaryota</taxon>
        <taxon>Metazoa</taxon>
        <taxon>Ecdysozoa</taxon>
        <taxon>Nematoda</taxon>
        <taxon>Chromadorea</taxon>
        <taxon>Rhabditida</taxon>
        <taxon>Rhabditina</taxon>
        <taxon>Rhabditomorpha</taxon>
        <taxon>Strongyloidea</taxon>
        <taxon>Ancylostomatidae</taxon>
        <taxon>Ancylostomatinae</taxon>
        <taxon>Ancylostoma</taxon>
    </lineage>
</organism>
<dbReference type="EMBL" id="JARK01000169">
    <property type="protein sequence ID" value="EYC41441.1"/>
    <property type="molecule type" value="Genomic_DNA"/>
</dbReference>
<proteinExistence type="predicted"/>
<reference evidence="2" key="1">
    <citation type="journal article" date="2015" name="Nat. Genet.">
        <title>The genome and transcriptome of the zoonotic hookworm Ancylostoma ceylanicum identify infection-specific gene families.</title>
        <authorList>
            <person name="Schwarz E.M."/>
            <person name="Hu Y."/>
            <person name="Antoshechkin I."/>
            <person name="Miller M.M."/>
            <person name="Sternberg P.W."/>
            <person name="Aroian R.V."/>
        </authorList>
    </citation>
    <scope>NUCLEOTIDE SEQUENCE</scope>
    <source>
        <strain evidence="2">HY135</strain>
    </source>
</reference>
<gene>
    <name evidence="1" type="primary">Acey_s0569.g87</name>
    <name evidence="1" type="ORF">Y032_0569g87</name>
</gene>
<dbReference type="Proteomes" id="UP000024635">
    <property type="component" value="Unassembled WGS sequence"/>
</dbReference>